<proteinExistence type="predicted"/>
<feature type="chain" id="PRO_5025470998" evidence="1">
    <location>
        <begin position="23"/>
        <end position="75"/>
    </location>
</feature>
<accession>A0A6B0TZR9</accession>
<dbReference type="AlphaFoldDB" id="A0A6B0TZR9"/>
<evidence type="ECO:0000313" key="2">
    <source>
        <dbReference type="EMBL" id="MXU83471.1"/>
    </source>
</evidence>
<sequence>MLFVSSCTTLLVNLPVSTNTNAAVIFCASGHWYVRVSSLCSCGGVSRFDFCQWCYEQPSDLFRHFAEGYYIRIIL</sequence>
<dbReference type="EMBL" id="GIFC01001388">
    <property type="protein sequence ID" value="MXU83471.1"/>
    <property type="molecule type" value="Transcribed_RNA"/>
</dbReference>
<reference evidence="2" key="1">
    <citation type="submission" date="2019-12" db="EMBL/GenBank/DDBJ databases">
        <title>An insight into the sialome of adult female Ixodes ricinus ticks feeding for 6 days.</title>
        <authorList>
            <person name="Perner J."/>
            <person name="Ribeiro J.M.C."/>
        </authorList>
    </citation>
    <scope>NUCLEOTIDE SEQUENCE</scope>
    <source>
        <strain evidence="2">Semi-engorged</strain>
        <tissue evidence="2">Salivary glands</tissue>
    </source>
</reference>
<name>A0A6B0TZR9_IXORI</name>
<organism evidence="2">
    <name type="scientific">Ixodes ricinus</name>
    <name type="common">Common tick</name>
    <name type="synonym">Acarus ricinus</name>
    <dbReference type="NCBI Taxonomy" id="34613"/>
    <lineage>
        <taxon>Eukaryota</taxon>
        <taxon>Metazoa</taxon>
        <taxon>Ecdysozoa</taxon>
        <taxon>Arthropoda</taxon>
        <taxon>Chelicerata</taxon>
        <taxon>Arachnida</taxon>
        <taxon>Acari</taxon>
        <taxon>Parasitiformes</taxon>
        <taxon>Ixodida</taxon>
        <taxon>Ixodoidea</taxon>
        <taxon>Ixodidae</taxon>
        <taxon>Ixodinae</taxon>
        <taxon>Ixodes</taxon>
    </lineage>
</organism>
<feature type="signal peptide" evidence="1">
    <location>
        <begin position="1"/>
        <end position="22"/>
    </location>
</feature>
<evidence type="ECO:0000256" key="1">
    <source>
        <dbReference type="SAM" id="SignalP"/>
    </source>
</evidence>
<protein>
    <submittedName>
        <fullName evidence="2">Putative secreted protein</fullName>
    </submittedName>
</protein>
<keyword evidence="1" id="KW-0732">Signal</keyword>